<dbReference type="EMBL" id="JAEHOC010000028">
    <property type="protein sequence ID" value="KAG2430278.1"/>
    <property type="molecule type" value="Genomic_DNA"/>
</dbReference>
<dbReference type="AlphaFoldDB" id="A0A835SUY5"/>
<feature type="transmembrane region" description="Helical" evidence="6">
    <location>
        <begin position="28"/>
        <end position="49"/>
    </location>
</feature>
<feature type="transmembrane region" description="Helical" evidence="6">
    <location>
        <begin position="159"/>
        <end position="182"/>
    </location>
</feature>
<evidence type="ECO:0000256" key="1">
    <source>
        <dbReference type="ARBA" id="ARBA00004141"/>
    </source>
</evidence>
<feature type="transmembrane region" description="Helical" evidence="6">
    <location>
        <begin position="189"/>
        <end position="209"/>
    </location>
</feature>
<evidence type="ECO:0000256" key="3">
    <source>
        <dbReference type="ARBA" id="ARBA00022692"/>
    </source>
</evidence>
<evidence type="ECO:0000256" key="5">
    <source>
        <dbReference type="ARBA" id="ARBA00023136"/>
    </source>
</evidence>
<dbReference type="Proteomes" id="UP000650467">
    <property type="component" value="Unassembled WGS sequence"/>
</dbReference>
<dbReference type="OrthoDB" id="539065at2759"/>
<feature type="transmembrane region" description="Helical" evidence="6">
    <location>
        <begin position="504"/>
        <end position="529"/>
    </location>
</feature>
<evidence type="ECO:0000256" key="4">
    <source>
        <dbReference type="ARBA" id="ARBA00022989"/>
    </source>
</evidence>
<evidence type="ECO:0000256" key="2">
    <source>
        <dbReference type="ARBA" id="ARBA00007168"/>
    </source>
</evidence>
<dbReference type="GO" id="GO:0005886">
    <property type="term" value="C:plasma membrane"/>
    <property type="evidence" value="ECO:0007669"/>
    <property type="project" value="UniProtKB-SubCell"/>
</dbReference>
<name>A0A835SUY5_CHLIN</name>
<keyword evidence="4 6" id="KW-1133">Transmembrane helix</keyword>
<feature type="transmembrane region" description="Helical" evidence="6">
    <location>
        <begin position="330"/>
        <end position="355"/>
    </location>
</feature>
<comment type="caution">
    <text evidence="8">The sequence shown here is derived from an EMBL/GenBank/DDBJ whole genome shotgun (WGS) entry which is preliminary data.</text>
</comment>
<dbReference type="GO" id="GO:0022857">
    <property type="term" value="F:transmembrane transporter activity"/>
    <property type="evidence" value="ECO:0007669"/>
    <property type="project" value="UniProtKB-UniRule"/>
</dbReference>
<feature type="region of interest" description="Disordered" evidence="7">
    <location>
        <begin position="716"/>
        <end position="766"/>
    </location>
</feature>
<comment type="function">
    <text evidence="6">Choline transporter.</text>
</comment>
<dbReference type="Pfam" id="PF04515">
    <property type="entry name" value="Choline_transpo"/>
    <property type="match status" value="1"/>
</dbReference>
<comment type="subcellular location">
    <subcellularLocation>
        <location evidence="6">Cell membrane</location>
        <topology evidence="6">Multi-pass membrane protein</topology>
    </subcellularLocation>
    <subcellularLocation>
        <location evidence="1">Membrane</location>
        <topology evidence="1">Multi-pass membrane protein</topology>
    </subcellularLocation>
</comment>
<comment type="similarity">
    <text evidence="2 6">Belongs to the CTL (choline transporter-like) family.</text>
</comment>
<gene>
    <name evidence="8" type="ORF">HXX76_010373</name>
</gene>
<evidence type="ECO:0000256" key="7">
    <source>
        <dbReference type="SAM" id="MobiDB-lite"/>
    </source>
</evidence>
<keyword evidence="3 6" id="KW-0812">Transmembrane</keyword>
<evidence type="ECO:0000313" key="9">
    <source>
        <dbReference type="Proteomes" id="UP000650467"/>
    </source>
</evidence>
<evidence type="ECO:0000256" key="6">
    <source>
        <dbReference type="RuleBase" id="RU368066"/>
    </source>
</evidence>
<reference evidence="8" key="1">
    <citation type="journal article" date="2020" name="bioRxiv">
        <title>Comparative genomics of Chlamydomonas.</title>
        <authorList>
            <person name="Craig R.J."/>
            <person name="Hasan A.R."/>
            <person name="Ness R.W."/>
            <person name="Keightley P.D."/>
        </authorList>
    </citation>
    <scope>NUCLEOTIDE SEQUENCE</scope>
    <source>
        <strain evidence="8">SAG 7.73</strain>
    </source>
</reference>
<protein>
    <recommendedName>
        <fullName evidence="6">Choline transporter-like protein</fullName>
    </recommendedName>
</protein>
<dbReference type="InterPro" id="IPR007603">
    <property type="entry name" value="Choline_transptr-like"/>
</dbReference>
<feature type="transmembrane region" description="Helical" evidence="6">
    <location>
        <begin position="215"/>
        <end position="233"/>
    </location>
</feature>
<evidence type="ECO:0000313" key="8">
    <source>
        <dbReference type="EMBL" id="KAG2430278.1"/>
    </source>
</evidence>
<feature type="transmembrane region" description="Helical" evidence="6">
    <location>
        <begin position="549"/>
        <end position="573"/>
    </location>
</feature>
<keyword evidence="5 6" id="KW-0472">Membrane</keyword>
<sequence length="766" mass="79036">MAHGHGHDEPLLSAYHFNYSQRPPRDRAWGLAYSLLILLTVGWAAALVVLNPDIVSVLSCPSYLDDANNCPLKLSDPTAAESSSGGRLTVWMAQAREALAPATRRPAYQHLLLNDMDASSEGSSSSSSSSGTLRHLLGGEAAAAKPQDDSALPRVLLDYGGALLLLSLAAALVLTALFVAALRISPWALVLLACALQVGAPLASAMLAMQAGNHSLALVLLLVSAAIAVMLYVGRQSLALVSRLLGVSAVALGHNSVLLALVAGLKAALAGATVLMLVAAAVVGASGDVVPNPLRGGSPRCATPSGTAVACCALSAPPSLHAYAPASAIALAWTVLLLFELKVFVVSGVVAQWYFSPTSHLPGAAGIESGAALSSSGSSWWSGRALCASLGHALGPSFGSLCAASAILGSTAYARAVVNRILYRGRSDGLGHYAQPGCCGISCCLAAAAAALGCCCWCAVALLEQISKFATVQMAMSGLGFWRSSSAVVDLLRRNFMDAYNMWWYLPMVLHSGGAAFAAAWGYTIYFVASNSWTWPAFMGHVPPLTHAAAAALAGLAGGVAALVLVFVCSVLVNIADALFICFVLDKDSSAVTWYELHRVCAQLPCCVAATAAAADPHAAHHHPGSPYYYPGAQPATHAPGAYGYQSVPVAPGAVVGGQLGHPINPYSTRYGSYGTVRQPQPAGGQYGGFWGWLRSPSGSAGGFLYGIPGGRADRPQYPPPAILSPPYSDQRFPMGPRPPLPPVAPAAPPPQQPYYPPMGSPHRPA</sequence>
<organism evidence="8 9">
    <name type="scientific">Chlamydomonas incerta</name>
    <dbReference type="NCBI Taxonomy" id="51695"/>
    <lineage>
        <taxon>Eukaryota</taxon>
        <taxon>Viridiplantae</taxon>
        <taxon>Chlorophyta</taxon>
        <taxon>core chlorophytes</taxon>
        <taxon>Chlorophyceae</taxon>
        <taxon>CS clade</taxon>
        <taxon>Chlamydomonadales</taxon>
        <taxon>Chlamydomonadaceae</taxon>
        <taxon>Chlamydomonas</taxon>
    </lineage>
</organism>
<feature type="transmembrane region" description="Helical" evidence="6">
    <location>
        <begin position="268"/>
        <end position="290"/>
    </location>
</feature>
<proteinExistence type="inferred from homology"/>
<dbReference type="PANTHER" id="PTHR12385:SF98">
    <property type="entry name" value="CHOLINE TRANSPORTER-LIKE PROTEIN"/>
    <property type="match status" value="1"/>
</dbReference>
<feature type="compositionally biased region" description="Pro residues" evidence="7">
    <location>
        <begin position="736"/>
        <end position="760"/>
    </location>
</feature>
<keyword evidence="9" id="KW-1185">Reference proteome</keyword>
<dbReference type="PANTHER" id="PTHR12385">
    <property type="entry name" value="CHOLINE TRANSPORTER-LIKE (SLC FAMILY 44)"/>
    <property type="match status" value="1"/>
</dbReference>
<accession>A0A835SUY5</accession>
<feature type="transmembrane region" description="Helical" evidence="6">
    <location>
        <begin position="240"/>
        <end position="262"/>
    </location>
</feature>